<dbReference type="CDD" id="cd10912">
    <property type="entry name" value="PIN_YacP-like"/>
    <property type="match status" value="1"/>
</dbReference>
<gene>
    <name evidence="1" type="ORF">PPOP_0397</name>
</gene>
<evidence type="ECO:0000313" key="2">
    <source>
        <dbReference type="Proteomes" id="UP000029453"/>
    </source>
</evidence>
<accession>M9LLS8</accession>
<protein>
    <submittedName>
        <fullName evidence="1">Predicted RNA-binding protein</fullName>
    </submittedName>
</protein>
<name>M9LLS8_PAEPP</name>
<comment type="caution">
    <text evidence="1">The sequence shown here is derived from an EMBL/GenBank/DDBJ whole genome shotgun (WGS) entry which is preliminary data.</text>
</comment>
<keyword evidence="2" id="KW-1185">Reference proteome</keyword>
<dbReference type="PANTHER" id="PTHR34547:SF1">
    <property type="entry name" value="YACP-LIKE NYN DOMAIN PROTEIN"/>
    <property type="match status" value="1"/>
</dbReference>
<dbReference type="Pfam" id="PF05991">
    <property type="entry name" value="NYN_YacP"/>
    <property type="match status" value="1"/>
</dbReference>
<dbReference type="InterPro" id="IPR010298">
    <property type="entry name" value="YacP-like"/>
</dbReference>
<organism evidence="1 2">
    <name type="scientific">Paenibacillus popilliae ATCC 14706</name>
    <dbReference type="NCBI Taxonomy" id="1212764"/>
    <lineage>
        <taxon>Bacteria</taxon>
        <taxon>Bacillati</taxon>
        <taxon>Bacillota</taxon>
        <taxon>Bacilli</taxon>
        <taxon>Bacillales</taxon>
        <taxon>Paenibacillaceae</taxon>
        <taxon>Paenibacillus</taxon>
    </lineage>
</organism>
<dbReference type="EMBL" id="BALG01000020">
    <property type="protein sequence ID" value="GAC41056.1"/>
    <property type="molecule type" value="Genomic_DNA"/>
</dbReference>
<dbReference type="Proteomes" id="UP000029453">
    <property type="component" value="Unassembled WGS sequence"/>
</dbReference>
<evidence type="ECO:0000313" key="1">
    <source>
        <dbReference type="EMBL" id="GAC41056.1"/>
    </source>
</evidence>
<sequence>MRLRMRQQDWRDVLLVDGYNMIGAWHELKQLADRRLEDARDCLLDNLADYQAYSDRRVIAVFDAYRVSGLGATYTQGKIEVCFTKEKETADECIERLVKELSHRRRRIYVATSDMTEQRVVLGFGALRISARELRLIVEQSRREVESRIREHALQPVKRNPLEGKLSLDQLLKLERIRRGEEN</sequence>
<proteinExistence type="predicted"/>
<dbReference type="PANTHER" id="PTHR34547">
    <property type="entry name" value="YACP-LIKE NYN DOMAIN PROTEIN"/>
    <property type="match status" value="1"/>
</dbReference>
<reference evidence="1 2" key="1">
    <citation type="submission" date="2012-10" db="EMBL/GenBank/DDBJ databases">
        <title>Draft Genome Sequence of Paenibacillus popilliae ATCC 14706T.</title>
        <authorList>
            <person name="Iiyama K."/>
            <person name="Mori K."/>
            <person name="Mon H."/>
            <person name="Chieda Y."/>
            <person name="Lee J.M."/>
            <person name="Kusakabe T."/>
            <person name="Tashiro K."/>
            <person name="Asano S."/>
            <person name="Yasunaga-Aoki C."/>
            <person name="Shimizu S."/>
        </authorList>
    </citation>
    <scope>NUCLEOTIDE SEQUENCE [LARGE SCALE GENOMIC DNA]</scope>
    <source>
        <strain evidence="1 2">ATCC 14706</strain>
    </source>
</reference>
<dbReference type="AlphaFoldDB" id="M9LLS8"/>